<dbReference type="AlphaFoldDB" id="A0A9X7I9G4"/>
<feature type="domain" description="Protein kinase" evidence="11">
    <location>
        <begin position="8"/>
        <end position="266"/>
    </location>
</feature>
<evidence type="ECO:0000256" key="8">
    <source>
        <dbReference type="ARBA" id="ARBA00048679"/>
    </source>
</evidence>
<keyword evidence="10" id="KW-0812">Transmembrane</keyword>
<keyword evidence="10" id="KW-0472">Membrane</keyword>
<dbReference type="PROSITE" id="PS50011">
    <property type="entry name" value="PROTEIN_KINASE_DOM"/>
    <property type="match status" value="1"/>
</dbReference>
<gene>
    <name evidence="12" type="ORF">CJ213_03750</name>
</gene>
<dbReference type="InterPro" id="IPR011009">
    <property type="entry name" value="Kinase-like_dom_sf"/>
</dbReference>
<keyword evidence="5 12" id="KW-0418">Kinase</keyword>
<dbReference type="Gene3D" id="1.10.510.10">
    <property type="entry name" value="Transferase(Phosphotransferase) domain 1"/>
    <property type="match status" value="1"/>
</dbReference>
<evidence type="ECO:0000256" key="4">
    <source>
        <dbReference type="ARBA" id="ARBA00022741"/>
    </source>
</evidence>
<dbReference type="GO" id="GO:0004674">
    <property type="term" value="F:protein serine/threonine kinase activity"/>
    <property type="evidence" value="ECO:0007669"/>
    <property type="project" value="UniProtKB-KW"/>
</dbReference>
<evidence type="ECO:0000313" key="13">
    <source>
        <dbReference type="Proteomes" id="UP000235293"/>
    </source>
</evidence>
<dbReference type="Pfam" id="PF00069">
    <property type="entry name" value="Pkinase"/>
    <property type="match status" value="1"/>
</dbReference>
<dbReference type="EC" id="2.7.11.1" evidence="1"/>
<dbReference type="GO" id="GO:0005524">
    <property type="term" value="F:ATP binding"/>
    <property type="evidence" value="ECO:0007669"/>
    <property type="project" value="UniProtKB-UniRule"/>
</dbReference>
<keyword evidence="4 9" id="KW-0547">Nucleotide-binding</keyword>
<keyword evidence="2 12" id="KW-0723">Serine/threonine-protein kinase</keyword>
<comment type="catalytic activity">
    <reaction evidence="8">
        <text>L-seryl-[protein] + ATP = O-phospho-L-seryl-[protein] + ADP + H(+)</text>
        <dbReference type="Rhea" id="RHEA:17989"/>
        <dbReference type="Rhea" id="RHEA-COMP:9863"/>
        <dbReference type="Rhea" id="RHEA-COMP:11604"/>
        <dbReference type="ChEBI" id="CHEBI:15378"/>
        <dbReference type="ChEBI" id="CHEBI:29999"/>
        <dbReference type="ChEBI" id="CHEBI:30616"/>
        <dbReference type="ChEBI" id="CHEBI:83421"/>
        <dbReference type="ChEBI" id="CHEBI:456216"/>
        <dbReference type="EC" id="2.7.11.1"/>
    </reaction>
</comment>
<keyword evidence="6 9" id="KW-0067">ATP-binding</keyword>
<dbReference type="InterPro" id="IPR000719">
    <property type="entry name" value="Prot_kinase_dom"/>
</dbReference>
<evidence type="ECO:0000256" key="7">
    <source>
        <dbReference type="ARBA" id="ARBA00047899"/>
    </source>
</evidence>
<dbReference type="PROSITE" id="PS00107">
    <property type="entry name" value="PROTEIN_KINASE_ATP"/>
    <property type="match status" value="1"/>
</dbReference>
<evidence type="ECO:0000256" key="2">
    <source>
        <dbReference type="ARBA" id="ARBA00022527"/>
    </source>
</evidence>
<dbReference type="Proteomes" id="UP000235293">
    <property type="component" value="Unassembled WGS sequence"/>
</dbReference>
<keyword evidence="3" id="KW-0808">Transferase</keyword>
<comment type="caution">
    <text evidence="12">The sequence shown here is derived from an EMBL/GenBank/DDBJ whole genome shotgun (WGS) entry which is preliminary data.</text>
</comment>
<feature type="binding site" evidence="9">
    <location>
        <position position="37"/>
    </location>
    <ligand>
        <name>ATP</name>
        <dbReference type="ChEBI" id="CHEBI:30616"/>
    </ligand>
</feature>
<evidence type="ECO:0000259" key="11">
    <source>
        <dbReference type="PROSITE" id="PS50011"/>
    </source>
</evidence>
<dbReference type="GeneID" id="95681355"/>
<comment type="catalytic activity">
    <reaction evidence="7">
        <text>L-threonyl-[protein] + ATP = O-phospho-L-threonyl-[protein] + ADP + H(+)</text>
        <dbReference type="Rhea" id="RHEA:46608"/>
        <dbReference type="Rhea" id="RHEA-COMP:11060"/>
        <dbReference type="Rhea" id="RHEA-COMP:11605"/>
        <dbReference type="ChEBI" id="CHEBI:15378"/>
        <dbReference type="ChEBI" id="CHEBI:30013"/>
        <dbReference type="ChEBI" id="CHEBI:30616"/>
        <dbReference type="ChEBI" id="CHEBI:61977"/>
        <dbReference type="ChEBI" id="CHEBI:456216"/>
        <dbReference type="EC" id="2.7.11.1"/>
    </reaction>
</comment>
<evidence type="ECO:0000256" key="9">
    <source>
        <dbReference type="PROSITE-ProRule" id="PRU10141"/>
    </source>
</evidence>
<dbReference type="SUPFAM" id="SSF56112">
    <property type="entry name" value="Protein kinase-like (PK-like)"/>
    <property type="match status" value="1"/>
</dbReference>
<protein>
    <recommendedName>
        <fullName evidence="1">non-specific serine/threonine protein kinase</fullName>
        <ecNumber evidence="1">2.7.11.1</ecNumber>
    </recommendedName>
</protein>
<dbReference type="EMBL" id="PNGY01000001">
    <property type="protein sequence ID" value="PMC55219.1"/>
    <property type="molecule type" value="Genomic_DNA"/>
</dbReference>
<evidence type="ECO:0000256" key="3">
    <source>
        <dbReference type="ARBA" id="ARBA00022679"/>
    </source>
</evidence>
<accession>A0A9X7I9G4</accession>
<dbReference type="PANTHER" id="PTHR24363">
    <property type="entry name" value="SERINE/THREONINE PROTEIN KINASE"/>
    <property type="match status" value="1"/>
</dbReference>
<evidence type="ECO:0000256" key="5">
    <source>
        <dbReference type="ARBA" id="ARBA00022777"/>
    </source>
</evidence>
<proteinExistence type="predicted"/>
<keyword evidence="10" id="KW-1133">Transmembrane helix</keyword>
<evidence type="ECO:0000256" key="10">
    <source>
        <dbReference type="SAM" id="Phobius"/>
    </source>
</evidence>
<sequence length="637" mass="71985">MVCVGGRYQLLGELGRGGTSTVFLAVDTVLHKQWAVKETLLQGDEEYQQHIIQSLRAEANVLKECDHPAIPRIVDFFEENGRAYAVRDYVKGRSLKSIVEESGLQNVETVLDLGMQLCSILSYLHSHYPPIIYGDLKPSQVMISEDGTVRLIDFGAATQLYANGGVLDLRTIDQCDARFATNIFTAPEILNENSAATTSSDVYSIGMTLRYALLPTEVPKTNVQSAVLLPHENREVVEQLVSVLAIATATKPSHRYKDCDEMFSALEACEHTEKHSQQCDTSTNVLRRKQCKNSFKPRKKRYAITALIVVVLVFIVILFNCLGLFVGNAFVNRNKQSFDGEPSSKRIEEIRKNNKSYDSYMQLAERESNSDIACRYISHAMQVQNSMIKKKYISKISFKPLQILLQIQLADQQWSANEEQCFVGLINKYEQNLRPVNKDWLNISIEIGKAYWYYFAGFSGKVSQTERLSRMRVAKVWFQEAQKYEKDANKASSQAVETNSDGISHTVSNQKMLSAYIAISDAYAQLVDVSKDCASVETYKNYVNQLQQLMQIVEKDHGDVLFVDTGELVLQSIHSWLPMFLESGASKQEIQQMCDKAEYLLKQAHASNDEAVSRKKNAIDSVKKVQDEINLAFLQKK</sequence>
<dbReference type="RefSeq" id="WP_102155469.1">
    <property type="nucleotide sequence ID" value="NZ_JBLLQK010000001.1"/>
</dbReference>
<dbReference type="CDD" id="cd14014">
    <property type="entry name" value="STKc_PknB_like"/>
    <property type="match status" value="1"/>
</dbReference>
<evidence type="ECO:0000256" key="6">
    <source>
        <dbReference type="ARBA" id="ARBA00022840"/>
    </source>
</evidence>
<dbReference type="Gene3D" id="3.30.200.20">
    <property type="entry name" value="Phosphorylase Kinase, domain 1"/>
    <property type="match status" value="1"/>
</dbReference>
<reference evidence="12 13" key="1">
    <citation type="submission" date="2017-09" db="EMBL/GenBank/DDBJ databases">
        <title>Bacterial strain isolated from the female urinary microbiota.</title>
        <authorList>
            <person name="Thomas-White K."/>
            <person name="Kumar N."/>
            <person name="Forster S."/>
            <person name="Putonti C."/>
            <person name="Lawley T."/>
            <person name="Wolfe A.J."/>
        </authorList>
    </citation>
    <scope>NUCLEOTIDE SEQUENCE [LARGE SCALE GENOMIC DNA]</scope>
    <source>
        <strain evidence="12 13">UMB0411</strain>
    </source>
</reference>
<name>A0A9X7I9G4_9BIFI</name>
<organism evidence="12 13">
    <name type="scientific">Gardnerella swidsinskii</name>
    <dbReference type="NCBI Taxonomy" id="2792979"/>
    <lineage>
        <taxon>Bacteria</taxon>
        <taxon>Bacillati</taxon>
        <taxon>Actinomycetota</taxon>
        <taxon>Actinomycetes</taxon>
        <taxon>Bifidobacteriales</taxon>
        <taxon>Bifidobacteriaceae</taxon>
        <taxon>Gardnerella</taxon>
    </lineage>
</organism>
<evidence type="ECO:0000256" key="1">
    <source>
        <dbReference type="ARBA" id="ARBA00012513"/>
    </source>
</evidence>
<feature type="transmembrane region" description="Helical" evidence="10">
    <location>
        <begin position="302"/>
        <end position="326"/>
    </location>
</feature>
<dbReference type="InterPro" id="IPR017441">
    <property type="entry name" value="Protein_kinase_ATP_BS"/>
</dbReference>
<evidence type="ECO:0000313" key="12">
    <source>
        <dbReference type="EMBL" id="PMC55219.1"/>
    </source>
</evidence>
<dbReference type="PANTHER" id="PTHR24363:SF0">
    <property type="entry name" value="SERINE_THREONINE KINASE LIKE DOMAIN CONTAINING 1"/>
    <property type="match status" value="1"/>
</dbReference>